<feature type="region of interest" description="Disordered" evidence="2">
    <location>
        <begin position="154"/>
        <end position="180"/>
    </location>
</feature>
<dbReference type="InterPro" id="IPR042099">
    <property type="entry name" value="ANL_N_sf"/>
</dbReference>
<feature type="compositionally biased region" description="Polar residues" evidence="2">
    <location>
        <begin position="154"/>
        <end position="168"/>
    </location>
</feature>
<evidence type="ECO:0000259" key="4">
    <source>
        <dbReference type="Pfam" id="PF13193"/>
    </source>
</evidence>
<feature type="non-terminal residue" evidence="5">
    <location>
        <position position="746"/>
    </location>
</feature>
<sequence length="746" mass="83058">MNKKHRDVEVAIRSSSTIDDCVVLVRETEKLSQELVAYVVPSNSFTSERLLSHLQKTLPAELIPMAIVPVSALPLTASGQIDKAALNHLEIKDTDLVQRWEEQIQSLSEVEQVAVVVQGEIKHQPSLRLSDLLPDWKTVTGEENNSPIKSQLSRSAIKQESISNNPAINNGGELKREKNSPTSLATVLQRAAHQSPKQELIYIQSDGSEQIQSYKDLFLDAQRILAGLRKLGLKPQDKVIFQIDRGQDFIPAFWGCILGGFIPVPISIAPTYEQANSTVNKLHNTWQMLERPIILTSSELAVSIRSLAELLNIENFQIETVDTLRQNQPDSNIHQSQPDDLALLLLTSGSTGMPKGVMLSHRNLLSATAGLGQMNKVSSQDITLNWMPLDHVGVIVFLLLMPIELGCKQIHIPTDFILQHPIQLLDLIQHHKATISWAPNFAFSLINDRFYEINQRSWDLSSMRLLVNAGEQIVAKTARTFLKLLQPHHLPSNAIHPAFGMSETSAGITMSDDFSLETSLDDMSFVELGPPIPGASIRVTDDNNQVVPEGVIGRFQVKGLSVTSGYYQNPESNRKAFCEDGWFNTGDLGYMQSGRIVLTGREKDDIVINSINYYSHEIEAVVEEVEGVEVSYTTACAVHTPGHNTEQLAIFFSSVVSDQSLLKQLIKKIRGAVVKNIGVNPNYILPVEKEVIPKTAIGKIQRSQLSKRFEAGEFDNIIQQLGIHLDNPNLLPDWFYQKTWQQKAPV</sequence>
<dbReference type="PANTHER" id="PTHR22754:SF32">
    <property type="entry name" value="DISCO-INTERACTING PROTEIN 2"/>
    <property type="match status" value="1"/>
</dbReference>
<dbReference type="Gene3D" id="3.30.300.30">
    <property type="match status" value="2"/>
</dbReference>
<evidence type="ECO:0000256" key="1">
    <source>
        <dbReference type="ARBA" id="ARBA00006432"/>
    </source>
</evidence>
<feature type="domain" description="AMP-dependent synthetase/ligase" evidence="3">
    <location>
        <begin position="189"/>
        <end position="567"/>
    </location>
</feature>
<protein>
    <submittedName>
        <fullName evidence="5">AMP-binding protein</fullName>
    </submittedName>
</protein>
<comment type="similarity">
    <text evidence="1">Belongs to the ATP-dependent AMP-binding enzyme family.</text>
</comment>
<comment type="caution">
    <text evidence="5">The sequence shown here is derived from an EMBL/GenBank/DDBJ whole genome shotgun (WGS) entry which is preliminary data.</text>
</comment>
<dbReference type="Pfam" id="PF00501">
    <property type="entry name" value="AMP-binding"/>
    <property type="match status" value="1"/>
</dbReference>
<dbReference type="InterPro" id="IPR000873">
    <property type="entry name" value="AMP-dep_synth/lig_dom"/>
</dbReference>
<gene>
    <name evidence="5" type="ORF">IQ229_12570</name>
</gene>
<dbReference type="Gene3D" id="3.40.50.12780">
    <property type="entry name" value="N-terminal domain of ligase-like"/>
    <property type="match status" value="1"/>
</dbReference>
<organism evidence="5 6">
    <name type="scientific">Nostoc cf. edaphicum LEGE 07299</name>
    <dbReference type="NCBI Taxonomy" id="2777974"/>
    <lineage>
        <taxon>Bacteria</taxon>
        <taxon>Bacillati</taxon>
        <taxon>Cyanobacteriota</taxon>
        <taxon>Cyanophyceae</taxon>
        <taxon>Nostocales</taxon>
        <taxon>Nostocaceae</taxon>
        <taxon>Nostoc</taxon>
    </lineage>
</organism>
<reference evidence="5 6" key="1">
    <citation type="submission" date="2020-10" db="EMBL/GenBank/DDBJ databases">
        <authorList>
            <person name="Castelo-Branco R."/>
            <person name="Eusebio N."/>
            <person name="Adriana R."/>
            <person name="Vieira A."/>
            <person name="Brugerolle De Fraissinette N."/>
            <person name="Rezende De Castro R."/>
            <person name="Schneider M.P."/>
            <person name="Vasconcelos V."/>
            <person name="Leao P.N."/>
        </authorList>
    </citation>
    <scope>NUCLEOTIDE SEQUENCE [LARGE SCALE GENOMIC DNA]</scope>
    <source>
        <strain evidence="5 6">LEGE 07299</strain>
    </source>
</reference>
<feature type="domain" description="AMP-binding enzyme C-terminal" evidence="4">
    <location>
        <begin position="8"/>
        <end position="79"/>
    </location>
</feature>
<dbReference type="SUPFAM" id="SSF56801">
    <property type="entry name" value="Acetyl-CoA synthetase-like"/>
    <property type="match status" value="2"/>
</dbReference>
<proteinExistence type="inferred from homology"/>
<dbReference type="InterPro" id="IPR020845">
    <property type="entry name" value="AMP-binding_CS"/>
</dbReference>
<evidence type="ECO:0000313" key="6">
    <source>
        <dbReference type="Proteomes" id="UP000647836"/>
    </source>
</evidence>
<dbReference type="CDD" id="cd05906">
    <property type="entry name" value="A_NRPS_TubE_like"/>
    <property type="match status" value="1"/>
</dbReference>
<dbReference type="PROSITE" id="PS00455">
    <property type="entry name" value="AMP_BINDING"/>
    <property type="match status" value="1"/>
</dbReference>
<dbReference type="EMBL" id="JADEXF010000362">
    <property type="protein sequence ID" value="MBE9105748.1"/>
    <property type="molecule type" value="Genomic_DNA"/>
</dbReference>
<accession>A0ABR9TZD4</accession>
<evidence type="ECO:0000259" key="3">
    <source>
        <dbReference type="Pfam" id="PF00501"/>
    </source>
</evidence>
<dbReference type="InterPro" id="IPR025110">
    <property type="entry name" value="AMP-bd_C"/>
</dbReference>
<dbReference type="InterPro" id="IPR045851">
    <property type="entry name" value="AMP-bd_C_sf"/>
</dbReference>
<evidence type="ECO:0000256" key="2">
    <source>
        <dbReference type="SAM" id="MobiDB-lite"/>
    </source>
</evidence>
<dbReference type="Proteomes" id="UP000647836">
    <property type="component" value="Unassembled WGS sequence"/>
</dbReference>
<dbReference type="RefSeq" id="WP_194044135.1">
    <property type="nucleotide sequence ID" value="NZ_JADEXF010000362.1"/>
</dbReference>
<evidence type="ECO:0000313" key="5">
    <source>
        <dbReference type="EMBL" id="MBE9105748.1"/>
    </source>
</evidence>
<dbReference type="Pfam" id="PF13193">
    <property type="entry name" value="AMP-binding_C"/>
    <property type="match status" value="1"/>
</dbReference>
<dbReference type="PANTHER" id="PTHR22754">
    <property type="entry name" value="DISCO-INTERACTING PROTEIN 2 DIP2 -RELATED"/>
    <property type="match status" value="1"/>
</dbReference>
<name>A0ABR9TZD4_9NOSO</name>
<keyword evidence="6" id="KW-1185">Reference proteome</keyword>